<dbReference type="InterPro" id="IPR036265">
    <property type="entry name" value="HIT-like_sf"/>
</dbReference>
<feature type="domain" description="Galactose-1-phosphate uridyl transferase N-terminal" evidence="5">
    <location>
        <begin position="9"/>
        <end position="174"/>
    </location>
</feature>
<dbReference type="Pfam" id="PF01087">
    <property type="entry name" value="GalP_UDP_transf"/>
    <property type="match status" value="1"/>
</dbReference>
<keyword evidence="1" id="KW-0808">Transferase</keyword>
<dbReference type="Gene3D" id="3.30.428.10">
    <property type="entry name" value="HIT-like"/>
    <property type="match status" value="2"/>
</dbReference>
<dbReference type="GO" id="GO:0006012">
    <property type="term" value="P:galactose metabolic process"/>
    <property type="evidence" value="ECO:0007669"/>
    <property type="project" value="InterPro"/>
</dbReference>
<evidence type="ECO:0000259" key="5">
    <source>
        <dbReference type="Pfam" id="PF01087"/>
    </source>
</evidence>
<evidence type="ECO:0000259" key="6">
    <source>
        <dbReference type="Pfam" id="PF01230"/>
    </source>
</evidence>
<dbReference type="InterPro" id="IPR005849">
    <property type="entry name" value="GalP_Utransf_N"/>
</dbReference>
<dbReference type="PIRSF" id="PIRSF000808">
    <property type="entry name" value="GalT"/>
    <property type="match status" value="1"/>
</dbReference>
<evidence type="ECO:0000256" key="1">
    <source>
        <dbReference type="ARBA" id="ARBA00022679"/>
    </source>
</evidence>
<feature type="domain" description="HIT" evidence="6">
    <location>
        <begin position="206"/>
        <end position="298"/>
    </location>
</feature>
<sequence>MSINKNNLELRQDPITKEWVIISPNRSKKHINIQKQKREVDLQNKDPFWDPQKSGNEKPSFIKPNIENWKVQIFPNKYPALKSDIKLTKNQNGPYNTLSAFGFHDLIVTKSQTQNFSELSKEDALLVFQGAKERYKFMQSKKIKYAMMFQNWGPTAGASVPHPHYQIIGLPIIPNSVLNSLNGADKYYKKNHSYGYSDIIKFEKKYKKRILSENEHAISFTRFASKEPFDFRVFPKKQIPEFSRTNDKILEGVVEVLQKSLTMLKKNVKDPDYNFYIHSSPLDKINKYYHWHIDVIPRVTISAGVEYGLGVEITVLDPDESAFIIKND</sequence>
<dbReference type="Proteomes" id="UP000229893">
    <property type="component" value="Unassembled WGS sequence"/>
</dbReference>
<dbReference type="GO" id="GO:0008270">
    <property type="term" value="F:zinc ion binding"/>
    <property type="evidence" value="ECO:0007669"/>
    <property type="project" value="InterPro"/>
</dbReference>
<gene>
    <name evidence="7" type="ORF">COV57_02335</name>
</gene>
<dbReference type="InterPro" id="IPR011146">
    <property type="entry name" value="HIT-like"/>
</dbReference>
<name>A0A2H0N9R7_9BACT</name>
<protein>
    <submittedName>
        <fullName evidence="7">Uncharacterized protein</fullName>
    </submittedName>
</protein>
<keyword evidence="3" id="KW-0119">Carbohydrate metabolism</keyword>
<evidence type="ECO:0000256" key="3">
    <source>
        <dbReference type="ARBA" id="ARBA00023277"/>
    </source>
</evidence>
<dbReference type="AlphaFoldDB" id="A0A2H0N9R7"/>
<accession>A0A2H0N9R7</accession>
<dbReference type="InterPro" id="IPR053177">
    <property type="entry name" value="ADP-glucose_phosphorylase"/>
</dbReference>
<proteinExistence type="predicted"/>
<dbReference type="InterPro" id="IPR001937">
    <property type="entry name" value="GalP_UDPtransf1"/>
</dbReference>
<evidence type="ECO:0000313" key="7">
    <source>
        <dbReference type="EMBL" id="PIR04846.1"/>
    </source>
</evidence>
<comment type="caution">
    <text evidence="7">The sequence shown here is derived from an EMBL/GenBank/DDBJ whole genome shotgun (WGS) entry which is preliminary data.</text>
</comment>
<reference evidence="7 8" key="1">
    <citation type="submission" date="2017-09" db="EMBL/GenBank/DDBJ databases">
        <title>Depth-based differentiation of microbial function through sediment-hosted aquifers and enrichment of novel symbionts in the deep terrestrial subsurface.</title>
        <authorList>
            <person name="Probst A.J."/>
            <person name="Ladd B."/>
            <person name="Jarett J.K."/>
            <person name="Geller-Mcgrath D.E."/>
            <person name="Sieber C.M."/>
            <person name="Emerson J.B."/>
            <person name="Anantharaman K."/>
            <person name="Thomas B.C."/>
            <person name="Malmstrom R."/>
            <person name="Stieglmeier M."/>
            <person name="Klingl A."/>
            <person name="Woyke T."/>
            <person name="Ryan C.M."/>
            <person name="Banfield J.F."/>
        </authorList>
    </citation>
    <scope>NUCLEOTIDE SEQUENCE [LARGE SCALE GENOMIC DNA]</scope>
    <source>
        <strain evidence="7">CG11_big_fil_rev_8_21_14_0_20_35_14</strain>
    </source>
</reference>
<keyword evidence="2" id="KW-0548">Nucleotidyltransferase</keyword>
<feature type="active site" description="Tele-UMP-histidine intermediate" evidence="4">
    <location>
        <position position="164"/>
    </location>
</feature>
<dbReference type="Pfam" id="PF01230">
    <property type="entry name" value="HIT"/>
    <property type="match status" value="1"/>
</dbReference>
<dbReference type="GO" id="GO:0008108">
    <property type="term" value="F:UDP-glucose:hexose-1-phosphate uridylyltransferase activity"/>
    <property type="evidence" value="ECO:0007669"/>
    <property type="project" value="InterPro"/>
</dbReference>
<evidence type="ECO:0000256" key="4">
    <source>
        <dbReference type="PIRSR" id="PIRSR000808-1"/>
    </source>
</evidence>
<organism evidence="7 8">
    <name type="scientific">Candidatus Liptonbacteria bacterium CG11_big_fil_rev_8_21_14_0_20_35_14</name>
    <dbReference type="NCBI Taxonomy" id="1974634"/>
    <lineage>
        <taxon>Bacteria</taxon>
        <taxon>Candidatus Liptoniibacteriota</taxon>
    </lineage>
</organism>
<dbReference type="PANTHER" id="PTHR42763:SF2">
    <property type="entry name" value="ADP-GLUCOSE PHOSPHORYLASE"/>
    <property type="match status" value="1"/>
</dbReference>
<dbReference type="SUPFAM" id="SSF54197">
    <property type="entry name" value="HIT-like"/>
    <property type="match status" value="2"/>
</dbReference>
<dbReference type="EMBL" id="PCWO01000032">
    <property type="protein sequence ID" value="PIR04846.1"/>
    <property type="molecule type" value="Genomic_DNA"/>
</dbReference>
<evidence type="ECO:0000313" key="8">
    <source>
        <dbReference type="Proteomes" id="UP000229893"/>
    </source>
</evidence>
<evidence type="ECO:0000256" key="2">
    <source>
        <dbReference type="ARBA" id="ARBA00022695"/>
    </source>
</evidence>
<dbReference type="PANTHER" id="PTHR42763">
    <property type="entry name" value="ADP-GLUCOSE PHOSPHORYLASE"/>
    <property type="match status" value="1"/>
</dbReference>